<evidence type="ECO:0000256" key="1">
    <source>
        <dbReference type="SAM" id="SignalP"/>
    </source>
</evidence>
<dbReference type="Pfam" id="PF11306">
    <property type="entry name" value="DUF3108"/>
    <property type="match status" value="1"/>
</dbReference>
<dbReference type="HOGENOM" id="CLU_073797_0_0_10"/>
<reference evidence="2 3" key="1">
    <citation type="submission" date="2011-08" db="EMBL/GenBank/DDBJ databases">
        <title>The Genome Sequence of Alistipes indistinctus YIT 12060.</title>
        <authorList>
            <consortium name="The Broad Institute Genome Sequencing Platform"/>
            <person name="Earl A."/>
            <person name="Ward D."/>
            <person name="Feldgarden M."/>
            <person name="Gevers D."/>
            <person name="Morotomi M."/>
            <person name="Young S.K."/>
            <person name="Zeng Q."/>
            <person name="Gargeya S."/>
            <person name="Fitzgerald M."/>
            <person name="Haas B."/>
            <person name="Abouelleil A."/>
            <person name="Alvarado L."/>
            <person name="Arachchi H.M."/>
            <person name="Berlin A."/>
            <person name="Brown A."/>
            <person name="Chapman S.B."/>
            <person name="Chen Z."/>
            <person name="Dunbar C."/>
            <person name="Freedman E."/>
            <person name="Gearin G."/>
            <person name="Gellesch M."/>
            <person name="Goldberg J."/>
            <person name="Griggs A."/>
            <person name="Gujja S."/>
            <person name="Heiman D."/>
            <person name="Howarth C."/>
            <person name="Larson L."/>
            <person name="Lui A."/>
            <person name="MacDonald P.J.P."/>
            <person name="Montmayeur A."/>
            <person name="Murphy C."/>
            <person name="Neiman D."/>
            <person name="Pearson M."/>
            <person name="Priest M."/>
            <person name="Roberts A."/>
            <person name="Saif S."/>
            <person name="Shea T."/>
            <person name="Shenoy N."/>
            <person name="Sisk P."/>
            <person name="Stolte C."/>
            <person name="Sykes S."/>
            <person name="Wortman J."/>
            <person name="Nusbaum C."/>
            <person name="Birren B."/>
        </authorList>
    </citation>
    <scope>NUCLEOTIDE SEQUENCE [LARGE SCALE GENOMIC DNA]</scope>
    <source>
        <strain evidence="2 3">YIT 12060</strain>
    </source>
</reference>
<organism evidence="2 3">
    <name type="scientific">Alistipes indistinctus YIT 12060</name>
    <dbReference type="NCBI Taxonomy" id="742725"/>
    <lineage>
        <taxon>Bacteria</taxon>
        <taxon>Pseudomonadati</taxon>
        <taxon>Bacteroidota</taxon>
        <taxon>Bacteroidia</taxon>
        <taxon>Bacteroidales</taxon>
        <taxon>Rikenellaceae</taxon>
        <taxon>Alistipes</taxon>
    </lineage>
</organism>
<accession>G5H5A0</accession>
<feature type="signal peptide" evidence="1">
    <location>
        <begin position="1"/>
        <end position="24"/>
    </location>
</feature>
<dbReference type="EMBL" id="ADLD01000003">
    <property type="protein sequence ID" value="EHB93339.1"/>
    <property type="molecule type" value="Genomic_DNA"/>
</dbReference>
<name>G5H5A0_9BACT</name>
<dbReference type="STRING" id="742725.HMPREF9450_00110"/>
<dbReference type="eggNOG" id="COG3170">
    <property type="taxonomic scope" value="Bacteria"/>
</dbReference>
<keyword evidence="1" id="KW-0732">Signal</keyword>
<gene>
    <name evidence="2" type="ORF">HMPREF9450_00110</name>
</gene>
<evidence type="ECO:0000313" key="2">
    <source>
        <dbReference type="EMBL" id="EHB93339.1"/>
    </source>
</evidence>
<dbReference type="Proteomes" id="UP000006008">
    <property type="component" value="Unassembled WGS sequence"/>
</dbReference>
<keyword evidence="3" id="KW-1185">Reference proteome</keyword>
<sequence>MRMNKLFTTLYLLAACLFGTPLCGQTSGTPADAAQSKNPAFTHGEKLTYVVSYKAGINTDVAEVTFVTREGWLDGTKVYQIDANGRVYPFFRWFFDLNDSYYSSLDYRTLRPLELRAEIREGKYRTLSKYTYDWDAKQVHTSFRNHKNPTATLKTMPLTEGSFDAVALFFNLRCEDAAKFRPGEKHTLEMVLEDTIRRINYRLAGREVRNIKGVGKFRTLKFVCELATSSGESFKDGSEFYLWISDDLNKIPLYLESPIRIGSVRVRLLDASNLKYPLTSKIK</sequence>
<evidence type="ECO:0000313" key="3">
    <source>
        <dbReference type="Proteomes" id="UP000006008"/>
    </source>
</evidence>
<evidence type="ECO:0008006" key="4">
    <source>
        <dbReference type="Google" id="ProtNLM"/>
    </source>
</evidence>
<dbReference type="InterPro" id="IPR021457">
    <property type="entry name" value="DUF3108"/>
</dbReference>
<dbReference type="PROSITE" id="PS51257">
    <property type="entry name" value="PROKAR_LIPOPROTEIN"/>
    <property type="match status" value="1"/>
</dbReference>
<dbReference type="PATRIC" id="fig|742725.3.peg.124"/>
<comment type="caution">
    <text evidence="2">The sequence shown here is derived from an EMBL/GenBank/DDBJ whole genome shotgun (WGS) entry which is preliminary data.</text>
</comment>
<protein>
    <recommendedName>
        <fullName evidence="4">DUF3108 domain-containing protein</fullName>
    </recommendedName>
</protein>
<feature type="chain" id="PRO_5003477687" description="DUF3108 domain-containing protein" evidence="1">
    <location>
        <begin position="25"/>
        <end position="283"/>
    </location>
</feature>
<proteinExistence type="predicted"/>
<dbReference type="AlphaFoldDB" id="G5H5A0"/>
<dbReference type="RefSeq" id="WP_009132916.1">
    <property type="nucleotide sequence ID" value="NZ_JH370371.1"/>
</dbReference>